<feature type="region of interest" description="Disordered" evidence="1">
    <location>
        <begin position="47"/>
        <end position="85"/>
    </location>
</feature>
<name>A0A843VYF4_COLES</name>
<reference evidence="2" key="1">
    <citation type="submission" date="2017-07" db="EMBL/GenBank/DDBJ databases">
        <title>Taro Niue Genome Assembly and Annotation.</title>
        <authorList>
            <person name="Atibalentja N."/>
            <person name="Keating K."/>
            <person name="Fields C.J."/>
        </authorList>
    </citation>
    <scope>NUCLEOTIDE SEQUENCE</scope>
    <source>
        <strain evidence="2">Niue_2</strain>
        <tissue evidence="2">Leaf</tissue>
    </source>
</reference>
<organism evidence="2 3">
    <name type="scientific">Colocasia esculenta</name>
    <name type="common">Wild taro</name>
    <name type="synonym">Arum esculentum</name>
    <dbReference type="NCBI Taxonomy" id="4460"/>
    <lineage>
        <taxon>Eukaryota</taxon>
        <taxon>Viridiplantae</taxon>
        <taxon>Streptophyta</taxon>
        <taxon>Embryophyta</taxon>
        <taxon>Tracheophyta</taxon>
        <taxon>Spermatophyta</taxon>
        <taxon>Magnoliopsida</taxon>
        <taxon>Liliopsida</taxon>
        <taxon>Araceae</taxon>
        <taxon>Aroideae</taxon>
        <taxon>Colocasieae</taxon>
        <taxon>Colocasia</taxon>
    </lineage>
</organism>
<evidence type="ECO:0000256" key="1">
    <source>
        <dbReference type="SAM" id="MobiDB-lite"/>
    </source>
</evidence>
<dbReference type="Proteomes" id="UP000652761">
    <property type="component" value="Unassembled WGS sequence"/>
</dbReference>
<keyword evidence="3" id="KW-1185">Reference proteome</keyword>
<gene>
    <name evidence="2" type="ORF">Taro_030608</name>
</gene>
<protein>
    <submittedName>
        <fullName evidence="2">Uncharacterized protein</fullName>
    </submittedName>
</protein>
<evidence type="ECO:0000313" key="3">
    <source>
        <dbReference type="Proteomes" id="UP000652761"/>
    </source>
</evidence>
<dbReference type="AlphaFoldDB" id="A0A843VYF4"/>
<dbReference type="EMBL" id="NMUH01002116">
    <property type="protein sequence ID" value="MQL97914.1"/>
    <property type="molecule type" value="Genomic_DNA"/>
</dbReference>
<comment type="caution">
    <text evidence="2">The sequence shown here is derived from an EMBL/GenBank/DDBJ whole genome shotgun (WGS) entry which is preliminary data.</text>
</comment>
<sequence>MYNMSQVKAQAYSENLQSTTLNSLRYKSSQHSLSLLLTTHGATAVSATRLTPSSRDDEPLAEGSIEGTTKQRNRIVQRHDHQPRS</sequence>
<accession>A0A843VYF4</accession>
<evidence type="ECO:0000313" key="2">
    <source>
        <dbReference type="EMBL" id="MQL97914.1"/>
    </source>
</evidence>
<proteinExistence type="predicted"/>